<name>A0A382G307_9ZZZZ</name>
<gene>
    <name evidence="1" type="ORF">METZ01_LOCUS221848</name>
</gene>
<sequence length="31" mass="3703">MKFEPEAFHTEIYKKLYHNHVVSLVEVQTQG</sequence>
<proteinExistence type="predicted"/>
<dbReference type="EMBL" id="UINC01053000">
    <property type="protein sequence ID" value="SVB68994.1"/>
    <property type="molecule type" value="Genomic_DNA"/>
</dbReference>
<organism evidence="1">
    <name type="scientific">marine metagenome</name>
    <dbReference type="NCBI Taxonomy" id="408172"/>
    <lineage>
        <taxon>unclassified sequences</taxon>
        <taxon>metagenomes</taxon>
        <taxon>ecological metagenomes</taxon>
    </lineage>
</organism>
<protein>
    <submittedName>
        <fullName evidence="1">Uncharacterized protein</fullName>
    </submittedName>
</protein>
<dbReference type="AlphaFoldDB" id="A0A382G307"/>
<reference evidence="1" key="1">
    <citation type="submission" date="2018-05" db="EMBL/GenBank/DDBJ databases">
        <authorList>
            <person name="Lanie J.A."/>
            <person name="Ng W.-L."/>
            <person name="Kazmierczak K.M."/>
            <person name="Andrzejewski T.M."/>
            <person name="Davidsen T.M."/>
            <person name="Wayne K.J."/>
            <person name="Tettelin H."/>
            <person name="Glass J.I."/>
            <person name="Rusch D."/>
            <person name="Podicherti R."/>
            <person name="Tsui H.-C.T."/>
            <person name="Winkler M.E."/>
        </authorList>
    </citation>
    <scope>NUCLEOTIDE SEQUENCE</scope>
</reference>
<evidence type="ECO:0000313" key="1">
    <source>
        <dbReference type="EMBL" id="SVB68994.1"/>
    </source>
</evidence>
<accession>A0A382G307</accession>